<dbReference type="PROSITE" id="PS00065">
    <property type="entry name" value="D_2_HYDROXYACID_DH_1"/>
    <property type="match status" value="1"/>
</dbReference>
<evidence type="ECO:0000259" key="6">
    <source>
        <dbReference type="Pfam" id="PF02826"/>
    </source>
</evidence>
<dbReference type="InterPro" id="IPR036291">
    <property type="entry name" value="NAD(P)-bd_dom_sf"/>
</dbReference>
<dbReference type="InterPro" id="IPR006139">
    <property type="entry name" value="D-isomer_2_OHA_DH_cat_dom"/>
</dbReference>
<comment type="caution">
    <text evidence="7">The sequence shown here is derived from an EMBL/GenBank/DDBJ whole genome shotgun (WGS) entry which is preliminary data.</text>
</comment>
<keyword evidence="8" id="KW-1185">Reference proteome</keyword>
<sequence>MTQEAVSEANAGLAAGNRCVSIGHKTRVTRATLTALSRAGVEYVSTRSVGCDHIDVSYAKSVGISVGTVAYSPDSVADYTLMMMLMAVRHAKATIRRTDAHDYRLSATRGKELRDLTVGVVGTGRIGTAVIDRLRGFGCRVLAYDHRPGTAAECTPVDELLRHSDIVTLHTPLTAETRHLLDHRRIRRMKEGAFVVNTGRGPLIDTEALLSALESGRLGGAALDVLDGEEGIFYADCRNKPIENRSLVRLQELPNVFISPHTAYYTDHALSDTVRNTLINCLDFESGKAWTG</sequence>
<keyword evidence="3" id="KW-0520">NAD</keyword>
<dbReference type="Pfam" id="PF02826">
    <property type="entry name" value="2-Hacid_dh_C"/>
    <property type="match status" value="1"/>
</dbReference>
<dbReference type="SUPFAM" id="SSF52283">
    <property type="entry name" value="Formate/glycerate dehydrogenase catalytic domain-like"/>
    <property type="match status" value="1"/>
</dbReference>
<evidence type="ECO:0000313" key="7">
    <source>
        <dbReference type="EMBL" id="GHI54744.1"/>
    </source>
</evidence>
<dbReference type="InterPro" id="IPR029753">
    <property type="entry name" value="D-isomer_DH_CS"/>
</dbReference>
<dbReference type="InterPro" id="IPR058205">
    <property type="entry name" value="D-LDH-like"/>
</dbReference>
<dbReference type="Gene3D" id="3.40.50.720">
    <property type="entry name" value="NAD(P)-binding Rossmann-like Domain"/>
    <property type="match status" value="2"/>
</dbReference>
<reference evidence="8" key="1">
    <citation type="submission" date="2023-07" db="EMBL/GenBank/DDBJ databases">
        <title>Whole genome shotgun sequence of Streptomyces achromogenes subsp. rubradiris NBRC 14000.</title>
        <authorList>
            <person name="Komaki H."/>
            <person name="Tamura T."/>
        </authorList>
    </citation>
    <scope>NUCLEOTIDE SEQUENCE [LARGE SCALE GENOMIC DNA]</scope>
    <source>
        <strain evidence="8">NBRC 14000</strain>
    </source>
</reference>
<dbReference type="SUPFAM" id="SSF51735">
    <property type="entry name" value="NAD(P)-binding Rossmann-fold domains"/>
    <property type="match status" value="1"/>
</dbReference>
<evidence type="ECO:0000259" key="5">
    <source>
        <dbReference type="Pfam" id="PF00389"/>
    </source>
</evidence>
<dbReference type="InterPro" id="IPR029752">
    <property type="entry name" value="D-isomer_DH_CS1"/>
</dbReference>
<dbReference type="EMBL" id="BNEA01000015">
    <property type="protein sequence ID" value="GHI54744.1"/>
    <property type="molecule type" value="Genomic_DNA"/>
</dbReference>
<name>A0ABQ3RFZ4_STRRR</name>
<organism evidence="7 8">
    <name type="scientific">Streptomyces rubradiris</name>
    <name type="common">Streptomyces achromogenes subsp. rubradiris</name>
    <dbReference type="NCBI Taxonomy" id="285531"/>
    <lineage>
        <taxon>Bacteria</taxon>
        <taxon>Bacillati</taxon>
        <taxon>Actinomycetota</taxon>
        <taxon>Actinomycetes</taxon>
        <taxon>Kitasatosporales</taxon>
        <taxon>Streptomycetaceae</taxon>
        <taxon>Streptomyces</taxon>
    </lineage>
</organism>
<dbReference type="PANTHER" id="PTHR43026">
    <property type="entry name" value="2-HYDROXYACID DEHYDROGENASE HOMOLOG 1-RELATED"/>
    <property type="match status" value="1"/>
</dbReference>
<evidence type="ECO:0000256" key="2">
    <source>
        <dbReference type="ARBA" id="ARBA00023002"/>
    </source>
</evidence>
<dbReference type="PANTHER" id="PTHR43026:SF1">
    <property type="entry name" value="2-HYDROXYACID DEHYDROGENASE HOMOLOG 1-RELATED"/>
    <property type="match status" value="1"/>
</dbReference>
<evidence type="ECO:0000256" key="1">
    <source>
        <dbReference type="ARBA" id="ARBA00005854"/>
    </source>
</evidence>
<evidence type="ECO:0000256" key="4">
    <source>
        <dbReference type="RuleBase" id="RU003719"/>
    </source>
</evidence>
<dbReference type="InterPro" id="IPR006140">
    <property type="entry name" value="D-isomer_DH_NAD-bd"/>
</dbReference>
<dbReference type="Pfam" id="PF00389">
    <property type="entry name" value="2-Hacid_dh"/>
    <property type="match status" value="1"/>
</dbReference>
<dbReference type="PROSITE" id="PS00670">
    <property type="entry name" value="D_2_HYDROXYACID_DH_2"/>
    <property type="match status" value="1"/>
</dbReference>
<dbReference type="Proteomes" id="UP000646738">
    <property type="component" value="Unassembled WGS sequence"/>
</dbReference>
<feature type="domain" description="D-isomer specific 2-hydroxyacid dehydrogenase catalytic" evidence="5">
    <location>
        <begin position="7"/>
        <end position="288"/>
    </location>
</feature>
<dbReference type="PROSITE" id="PS00671">
    <property type="entry name" value="D_2_HYDROXYACID_DH_3"/>
    <property type="match status" value="1"/>
</dbReference>
<accession>A0ABQ3RFZ4</accession>
<keyword evidence="2 4" id="KW-0560">Oxidoreductase</keyword>
<evidence type="ECO:0000256" key="3">
    <source>
        <dbReference type="ARBA" id="ARBA00023027"/>
    </source>
</evidence>
<proteinExistence type="inferred from homology"/>
<protein>
    <submittedName>
        <fullName evidence="7">Lactate dehydrogenase</fullName>
    </submittedName>
</protein>
<comment type="similarity">
    <text evidence="1 4">Belongs to the D-isomer specific 2-hydroxyacid dehydrogenase family.</text>
</comment>
<evidence type="ECO:0000313" key="8">
    <source>
        <dbReference type="Proteomes" id="UP000646738"/>
    </source>
</evidence>
<feature type="domain" description="D-isomer specific 2-hydroxyacid dehydrogenase NAD-binding" evidence="6">
    <location>
        <begin position="81"/>
        <end position="263"/>
    </location>
</feature>
<gene>
    <name evidence="7" type="primary">vanH</name>
    <name evidence="7" type="ORF">Srubr_45900</name>
</gene>